<evidence type="ECO:0000256" key="1">
    <source>
        <dbReference type="SAM" id="MobiDB-lite"/>
    </source>
</evidence>
<dbReference type="InterPro" id="IPR045697">
    <property type="entry name" value="DUF5919"/>
</dbReference>
<reference evidence="4" key="2">
    <citation type="submission" date="2020-09" db="EMBL/GenBank/DDBJ databases">
        <authorList>
            <person name="Sun Q."/>
            <person name="Ohkuma M."/>
        </authorList>
    </citation>
    <scope>NUCLEOTIDE SEQUENCE</scope>
    <source>
        <strain evidence="4">JCM 4956</strain>
    </source>
</reference>
<feature type="domain" description="DUF5919" evidence="3">
    <location>
        <begin position="253"/>
        <end position="412"/>
    </location>
</feature>
<evidence type="ECO:0000313" key="4">
    <source>
        <dbReference type="EMBL" id="GGX51627.1"/>
    </source>
</evidence>
<gene>
    <name evidence="4" type="ORF">GCM10010515_18520</name>
</gene>
<feature type="domain" description="SAV2148-like HEPN" evidence="2">
    <location>
        <begin position="28"/>
        <end position="242"/>
    </location>
</feature>
<evidence type="ECO:0000313" key="5">
    <source>
        <dbReference type="Proteomes" id="UP000645555"/>
    </source>
</evidence>
<name>A0A918K603_9ACTN</name>
<dbReference type="Proteomes" id="UP000645555">
    <property type="component" value="Unassembled WGS sequence"/>
</dbReference>
<dbReference type="Pfam" id="PF19319">
    <property type="entry name" value="DUF5919"/>
    <property type="match status" value="1"/>
</dbReference>
<sequence length="412" mass="45704">MRVGSGGLELPPGDGGHEGSSTDAPPGAVSLARPMEIGAELDWGADAWREVRTRAQRAGRAYIWLNLVEQRLRAVVAAVLRPIYEPVHGEDDWVVAAAGPAGQEWVQRAVAVREVSRRKGYLLDPADDNVLSFLTLPQLRELMVQHWPCFEPYFDERRDVELALDELEVTRNVVSRNRALSEAVLAQAERASAKLLEILGAGSDVPSSRRLPVDAVENLVGDRYADVVGVHSDRVRLLRQFPAEDLFGGARRLDAIGIGLNLLVQNFSGRRLVRLAESGCRARLLFLNPASSAVKRRERELGIKRGELSRSVEMNILHMRRVRSRLRDPGAFEIQVFDETPRFTAYLVDGDGSDGVAVVQSYLRRTRGMEAPVLVLRGGGRVLKPDEMGEEGLFGTYREEFEVAWADSRPVS</sequence>
<feature type="region of interest" description="Disordered" evidence="1">
    <location>
        <begin position="1"/>
        <end position="29"/>
    </location>
</feature>
<dbReference type="EMBL" id="BMWD01000005">
    <property type="protein sequence ID" value="GGX51627.1"/>
    <property type="molecule type" value="Genomic_DNA"/>
</dbReference>
<reference evidence="4" key="1">
    <citation type="journal article" date="2014" name="Int. J. Syst. Evol. Microbiol.">
        <title>Complete genome sequence of Corynebacterium casei LMG S-19264T (=DSM 44701T), isolated from a smear-ripened cheese.</title>
        <authorList>
            <consortium name="US DOE Joint Genome Institute (JGI-PGF)"/>
            <person name="Walter F."/>
            <person name="Albersmeier A."/>
            <person name="Kalinowski J."/>
            <person name="Ruckert C."/>
        </authorList>
    </citation>
    <scope>NUCLEOTIDE SEQUENCE</scope>
    <source>
        <strain evidence="4">JCM 4956</strain>
    </source>
</reference>
<dbReference type="InterPro" id="IPR041334">
    <property type="entry name" value="HEPN_SAV2148"/>
</dbReference>
<evidence type="ECO:0000259" key="3">
    <source>
        <dbReference type="Pfam" id="PF19319"/>
    </source>
</evidence>
<keyword evidence="5" id="KW-1185">Reference proteome</keyword>
<dbReference type="Pfam" id="PF18725">
    <property type="entry name" value="HEPN_SAV2148"/>
    <property type="match status" value="1"/>
</dbReference>
<evidence type="ECO:0000259" key="2">
    <source>
        <dbReference type="Pfam" id="PF18725"/>
    </source>
</evidence>
<organism evidence="4 5">
    <name type="scientific">Streptomyces fructofermentans</name>
    <dbReference type="NCBI Taxonomy" id="152141"/>
    <lineage>
        <taxon>Bacteria</taxon>
        <taxon>Bacillati</taxon>
        <taxon>Actinomycetota</taxon>
        <taxon>Actinomycetes</taxon>
        <taxon>Kitasatosporales</taxon>
        <taxon>Streptomycetaceae</taxon>
        <taxon>Streptomyces</taxon>
    </lineage>
</organism>
<dbReference type="AlphaFoldDB" id="A0A918K603"/>
<comment type="caution">
    <text evidence="4">The sequence shown here is derived from an EMBL/GenBank/DDBJ whole genome shotgun (WGS) entry which is preliminary data.</text>
</comment>
<accession>A0A918K603</accession>
<protein>
    <submittedName>
        <fullName evidence="4">Uncharacterized protein</fullName>
    </submittedName>
</protein>
<proteinExistence type="predicted"/>